<sequence>MEAEGENYTMEHHVVHQNKVTVYLTPEKEAFHRIASDGWIEEIKLKIQPWRQIEVGQERHMILVMATQSIKDNLKRAKGYLGIDDQDPLPNFTNTHMDLLISNCMGAGNKKFKRNLCELVQIHKPDLLVLMETKVELASMGMFFNQMGFTTSAHVDPIGRSGGIWMF</sequence>
<proteinExistence type="predicted"/>
<gene>
    <name evidence="1" type="ORF">LOK49_LG10G02049</name>
</gene>
<name>A0ACC0G8G7_9ERIC</name>
<protein>
    <submittedName>
        <fullName evidence="1">Uncharacterized protein</fullName>
    </submittedName>
</protein>
<comment type="caution">
    <text evidence="1">The sequence shown here is derived from an EMBL/GenBank/DDBJ whole genome shotgun (WGS) entry which is preliminary data.</text>
</comment>
<accession>A0ACC0G8G7</accession>
<evidence type="ECO:0000313" key="1">
    <source>
        <dbReference type="EMBL" id="KAI7996803.1"/>
    </source>
</evidence>
<organism evidence="1 2">
    <name type="scientific">Camellia lanceoleosa</name>
    <dbReference type="NCBI Taxonomy" id="1840588"/>
    <lineage>
        <taxon>Eukaryota</taxon>
        <taxon>Viridiplantae</taxon>
        <taxon>Streptophyta</taxon>
        <taxon>Embryophyta</taxon>
        <taxon>Tracheophyta</taxon>
        <taxon>Spermatophyta</taxon>
        <taxon>Magnoliopsida</taxon>
        <taxon>eudicotyledons</taxon>
        <taxon>Gunneridae</taxon>
        <taxon>Pentapetalae</taxon>
        <taxon>asterids</taxon>
        <taxon>Ericales</taxon>
        <taxon>Theaceae</taxon>
        <taxon>Camellia</taxon>
    </lineage>
</organism>
<dbReference type="EMBL" id="CM045767">
    <property type="protein sequence ID" value="KAI7996803.1"/>
    <property type="molecule type" value="Genomic_DNA"/>
</dbReference>
<dbReference type="Proteomes" id="UP001060215">
    <property type="component" value="Chromosome 10"/>
</dbReference>
<evidence type="ECO:0000313" key="2">
    <source>
        <dbReference type="Proteomes" id="UP001060215"/>
    </source>
</evidence>
<reference evidence="1 2" key="1">
    <citation type="journal article" date="2022" name="Plant J.">
        <title>Chromosome-level genome of Camellia lanceoleosa provides a valuable resource for understanding genome evolution and self-incompatibility.</title>
        <authorList>
            <person name="Gong W."/>
            <person name="Xiao S."/>
            <person name="Wang L."/>
            <person name="Liao Z."/>
            <person name="Chang Y."/>
            <person name="Mo W."/>
            <person name="Hu G."/>
            <person name="Li W."/>
            <person name="Zhao G."/>
            <person name="Zhu H."/>
            <person name="Hu X."/>
            <person name="Ji K."/>
            <person name="Xiang X."/>
            <person name="Song Q."/>
            <person name="Yuan D."/>
            <person name="Jin S."/>
            <person name="Zhang L."/>
        </authorList>
    </citation>
    <scope>NUCLEOTIDE SEQUENCE [LARGE SCALE GENOMIC DNA]</scope>
    <source>
        <strain evidence="1">SQ_2022a</strain>
    </source>
</reference>
<keyword evidence="2" id="KW-1185">Reference proteome</keyword>